<dbReference type="InterPro" id="IPR051819">
    <property type="entry name" value="PTS_sugar-specific_EIIB"/>
</dbReference>
<organism evidence="9 10">
    <name type="scientific">Agreia bicolorata</name>
    <dbReference type="NCBI Taxonomy" id="110935"/>
    <lineage>
        <taxon>Bacteria</taxon>
        <taxon>Bacillati</taxon>
        <taxon>Actinomycetota</taxon>
        <taxon>Actinomycetes</taxon>
        <taxon>Micrococcales</taxon>
        <taxon>Microbacteriaceae</taxon>
        <taxon>Agreia</taxon>
    </lineage>
</organism>
<dbReference type="Pfam" id="PF02302">
    <property type="entry name" value="PTS_IIB"/>
    <property type="match status" value="1"/>
</dbReference>
<evidence type="ECO:0000259" key="8">
    <source>
        <dbReference type="PROSITE" id="PS51100"/>
    </source>
</evidence>
<evidence type="ECO:0000256" key="4">
    <source>
        <dbReference type="ARBA" id="ARBA00022679"/>
    </source>
</evidence>
<reference evidence="9 10" key="1">
    <citation type="journal article" date="2001" name="Int. J. Syst. Evol. Microbiol.">
        <title>Agreia bicolorata gen. nov., sp. nov., to accommodate actinobacteria isolated from narrow reed grass infected by the nematode Heteroanguina graminophila.</title>
        <authorList>
            <person name="Evtushenko L.I."/>
            <person name="Dorofeeva L.V."/>
            <person name="Dobrovolskaya T.G."/>
            <person name="Streshinskaya G.M."/>
            <person name="Subbotin S.A."/>
            <person name="Tiedje J.M."/>
        </authorList>
    </citation>
    <scope>NUCLEOTIDE SEQUENCE [LARGE SCALE GENOMIC DNA]</scope>
    <source>
        <strain evidence="9 10">VKM Ac-1804</strain>
    </source>
</reference>
<keyword evidence="3" id="KW-0762">Sugar transport</keyword>
<dbReference type="InterPro" id="IPR036095">
    <property type="entry name" value="PTS_EIIB-like_sf"/>
</dbReference>
<protein>
    <recommendedName>
        <fullName evidence="8">PTS EIIB type-3 domain-containing protein</fullName>
    </recommendedName>
</protein>
<evidence type="ECO:0000256" key="7">
    <source>
        <dbReference type="PROSITE-ProRule" id="PRU00423"/>
    </source>
</evidence>
<evidence type="ECO:0000256" key="3">
    <source>
        <dbReference type="ARBA" id="ARBA00022597"/>
    </source>
</evidence>
<dbReference type="PROSITE" id="PS51100">
    <property type="entry name" value="PTS_EIIB_TYPE_3"/>
    <property type="match status" value="1"/>
</dbReference>
<keyword evidence="2" id="KW-0597">Phosphoprotein</keyword>
<dbReference type="PANTHER" id="PTHR34581">
    <property type="entry name" value="PTS SYSTEM N,N'-DIACETYLCHITOBIOSE-SPECIFIC EIIB COMPONENT"/>
    <property type="match status" value="1"/>
</dbReference>
<evidence type="ECO:0000313" key="10">
    <source>
        <dbReference type="Proteomes" id="UP000032503"/>
    </source>
</evidence>
<feature type="modified residue" description="Phosphocysteine; by EIIA" evidence="7">
    <location>
        <position position="8"/>
    </location>
</feature>
<evidence type="ECO:0000313" key="9">
    <source>
        <dbReference type="EMBL" id="KJC65140.1"/>
    </source>
</evidence>
<dbReference type="SUPFAM" id="SSF52794">
    <property type="entry name" value="PTS system IIB component-like"/>
    <property type="match status" value="1"/>
</dbReference>
<name>A0ABR5CHT1_9MICO</name>
<dbReference type="RefSeq" id="WP_044440038.1">
    <property type="nucleotide sequence ID" value="NZ_JYFC01000002.1"/>
</dbReference>
<keyword evidence="5" id="KW-0598">Phosphotransferase system</keyword>
<keyword evidence="4" id="KW-0808">Transferase</keyword>
<sequence length="107" mass="10973">MHRVLVVCGAGASSTFLAHRIRAAAHGRDIDVSVSASSTEGLDERIGEIDVLLVGPHLAAQFDELSQLADAAGVAIALLPDTIFGASGEETALDLVLRSVAHPTSSS</sequence>
<keyword evidence="10" id="KW-1185">Reference proteome</keyword>
<keyword evidence="1" id="KW-0813">Transport</keyword>
<dbReference type="InterPro" id="IPR003501">
    <property type="entry name" value="PTS_EIIB_2/3"/>
</dbReference>
<accession>A0ABR5CHT1</accession>
<gene>
    <name evidence="9" type="ORF">TZ00_06265</name>
</gene>
<dbReference type="Proteomes" id="UP000032503">
    <property type="component" value="Unassembled WGS sequence"/>
</dbReference>
<evidence type="ECO:0000256" key="1">
    <source>
        <dbReference type="ARBA" id="ARBA00022448"/>
    </source>
</evidence>
<dbReference type="InterPro" id="IPR013012">
    <property type="entry name" value="PTS_EIIB_3"/>
</dbReference>
<dbReference type="Gene3D" id="3.40.50.2300">
    <property type="match status" value="1"/>
</dbReference>
<keyword evidence="6" id="KW-0418">Kinase</keyword>
<comment type="caution">
    <text evidence="9">The sequence shown here is derived from an EMBL/GenBank/DDBJ whole genome shotgun (WGS) entry which is preliminary data.</text>
</comment>
<feature type="domain" description="PTS EIIB type-3" evidence="8">
    <location>
        <begin position="1"/>
        <end position="106"/>
    </location>
</feature>
<evidence type="ECO:0000256" key="5">
    <source>
        <dbReference type="ARBA" id="ARBA00022683"/>
    </source>
</evidence>
<evidence type="ECO:0000256" key="6">
    <source>
        <dbReference type="ARBA" id="ARBA00022777"/>
    </source>
</evidence>
<evidence type="ECO:0000256" key="2">
    <source>
        <dbReference type="ARBA" id="ARBA00022553"/>
    </source>
</evidence>
<dbReference type="EMBL" id="JYFC01000002">
    <property type="protein sequence ID" value="KJC65140.1"/>
    <property type="molecule type" value="Genomic_DNA"/>
</dbReference>
<dbReference type="PANTHER" id="PTHR34581:SF2">
    <property type="entry name" value="PTS SYSTEM N,N'-DIACETYLCHITOBIOSE-SPECIFIC EIIB COMPONENT"/>
    <property type="match status" value="1"/>
</dbReference>
<proteinExistence type="predicted"/>